<dbReference type="Proteomes" id="UP000478052">
    <property type="component" value="Unassembled WGS sequence"/>
</dbReference>
<protein>
    <submittedName>
        <fullName evidence="3">Cullin-3-like</fullName>
    </submittedName>
</protein>
<name>A0A6G0W4D2_APHCR</name>
<gene>
    <name evidence="3" type="ORF">FWK35_00031179</name>
</gene>
<dbReference type="InterPro" id="IPR016159">
    <property type="entry name" value="Cullin_repeat-like_dom_sf"/>
</dbReference>
<dbReference type="AlphaFoldDB" id="A0A6G0W4D2"/>
<feature type="domain" description="Cullin N-terminal" evidence="2">
    <location>
        <begin position="64"/>
        <end position="394"/>
    </location>
</feature>
<evidence type="ECO:0000259" key="2">
    <source>
        <dbReference type="Pfam" id="PF00888"/>
    </source>
</evidence>
<organism evidence="3 4">
    <name type="scientific">Aphis craccivora</name>
    <name type="common">Cowpea aphid</name>
    <dbReference type="NCBI Taxonomy" id="307492"/>
    <lineage>
        <taxon>Eukaryota</taxon>
        <taxon>Metazoa</taxon>
        <taxon>Ecdysozoa</taxon>
        <taxon>Arthropoda</taxon>
        <taxon>Hexapoda</taxon>
        <taxon>Insecta</taxon>
        <taxon>Pterygota</taxon>
        <taxon>Neoptera</taxon>
        <taxon>Paraneoptera</taxon>
        <taxon>Hemiptera</taxon>
        <taxon>Sternorrhyncha</taxon>
        <taxon>Aphidomorpha</taxon>
        <taxon>Aphidoidea</taxon>
        <taxon>Aphididae</taxon>
        <taxon>Aphidini</taxon>
        <taxon>Aphis</taxon>
        <taxon>Aphis</taxon>
    </lineage>
</organism>
<dbReference type="Gene3D" id="1.20.1310.10">
    <property type="entry name" value="Cullin Repeats"/>
    <property type="match status" value="3"/>
</dbReference>
<dbReference type="GO" id="GO:0031625">
    <property type="term" value="F:ubiquitin protein ligase binding"/>
    <property type="evidence" value="ECO:0007669"/>
    <property type="project" value="InterPro"/>
</dbReference>
<dbReference type="SUPFAM" id="SSF74788">
    <property type="entry name" value="Cullin repeat-like"/>
    <property type="match status" value="1"/>
</dbReference>
<proteinExistence type="inferred from homology"/>
<accession>A0A6G0W4D2</accession>
<evidence type="ECO:0000313" key="3">
    <source>
        <dbReference type="EMBL" id="KAF0719761.1"/>
    </source>
</evidence>
<dbReference type="InterPro" id="IPR001373">
    <property type="entry name" value="Cullin_N"/>
</dbReference>
<evidence type="ECO:0000256" key="1">
    <source>
        <dbReference type="ARBA" id="ARBA00006019"/>
    </source>
</evidence>
<comment type="similarity">
    <text evidence="1">Belongs to the cullin family.</text>
</comment>
<dbReference type="OrthoDB" id="6585033at2759"/>
<sequence length="396" mass="46599">MIRIRLHVSLVFNKYSGEDKKMMIKSLLEDFKRLFLQMEPPVVKSDLFKKAHFVSCLGYGYCLEIDNDIKNFIIDHLKNSRKPYVLSTPNNMFLKSLTTIWEIYIEALTTLNDVMEYMKNMHSVPNKLQHFDKFAIILFRHIIFEDNRVQKCFYARIAELKQVTTRNIILLKSDRLLIENVSTMCYALKKDDCYVWSVKPLFLKLTTEYFQLLSEDCLLHYCGPCDYFENAILKIFEELNRLQFKLDTESINEIRGIITTELILKNINTVIGVESCGIDHMLKNDQYDKLKHLYNILGFVNGGLKVMFDCTRPYFSKLGTSIVLTNIKISNAFTCIENLLILKDKFDYLVENVFNHNKLFYDTISDEFGMFLKLNSLIPKFLCQFIDQKLRKGKYS</sequence>
<dbReference type="GO" id="GO:0006511">
    <property type="term" value="P:ubiquitin-dependent protein catabolic process"/>
    <property type="evidence" value="ECO:0007669"/>
    <property type="project" value="InterPro"/>
</dbReference>
<evidence type="ECO:0000313" key="4">
    <source>
        <dbReference type="Proteomes" id="UP000478052"/>
    </source>
</evidence>
<keyword evidence="4" id="KW-1185">Reference proteome</keyword>
<feature type="non-terminal residue" evidence="3">
    <location>
        <position position="396"/>
    </location>
</feature>
<reference evidence="3 4" key="1">
    <citation type="submission" date="2019-08" db="EMBL/GenBank/DDBJ databases">
        <title>Whole genome of Aphis craccivora.</title>
        <authorList>
            <person name="Voronova N.V."/>
            <person name="Shulinski R.S."/>
            <person name="Bandarenka Y.V."/>
            <person name="Zhorov D.G."/>
            <person name="Warner D."/>
        </authorList>
    </citation>
    <scope>NUCLEOTIDE SEQUENCE [LARGE SCALE GENOMIC DNA]</scope>
    <source>
        <strain evidence="3">180601</strain>
        <tissue evidence="3">Whole Body</tissue>
    </source>
</reference>
<dbReference type="PANTHER" id="PTHR11932">
    <property type="entry name" value="CULLIN"/>
    <property type="match status" value="1"/>
</dbReference>
<dbReference type="EMBL" id="VUJU01009518">
    <property type="protein sequence ID" value="KAF0719761.1"/>
    <property type="molecule type" value="Genomic_DNA"/>
</dbReference>
<comment type="caution">
    <text evidence="3">The sequence shown here is derived from an EMBL/GenBank/DDBJ whole genome shotgun (WGS) entry which is preliminary data.</text>
</comment>
<dbReference type="Pfam" id="PF00888">
    <property type="entry name" value="Cullin"/>
    <property type="match status" value="1"/>
</dbReference>
<dbReference type="InterPro" id="IPR045093">
    <property type="entry name" value="Cullin"/>
</dbReference>